<evidence type="ECO:0000313" key="2">
    <source>
        <dbReference type="Proteomes" id="UP001139981"/>
    </source>
</evidence>
<reference evidence="1" key="1">
    <citation type="submission" date="2022-07" db="EMBL/GenBank/DDBJ databases">
        <title>Phylogenomic reconstructions and comparative analyses of Kickxellomycotina fungi.</title>
        <authorList>
            <person name="Reynolds N.K."/>
            <person name="Stajich J.E."/>
            <person name="Barry K."/>
            <person name="Grigoriev I.V."/>
            <person name="Crous P."/>
            <person name="Smith M.E."/>
        </authorList>
    </citation>
    <scope>NUCLEOTIDE SEQUENCE</scope>
    <source>
        <strain evidence="1">CBS 190363</strain>
    </source>
</reference>
<protein>
    <submittedName>
        <fullName evidence="1">GTPase-activating protein</fullName>
    </submittedName>
</protein>
<feature type="non-terminal residue" evidence="1">
    <location>
        <position position="1"/>
    </location>
</feature>
<accession>A0ACC1LUR4</accession>
<feature type="non-terminal residue" evidence="1">
    <location>
        <position position="420"/>
    </location>
</feature>
<evidence type="ECO:0000313" key="1">
    <source>
        <dbReference type="EMBL" id="KAJ2882070.1"/>
    </source>
</evidence>
<dbReference type="EMBL" id="JANBVB010002838">
    <property type="protein sequence ID" value="KAJ2882070.1"/>
    <property type="molecule type" value="Genomic_DNA"/>
</dbReference>
<proteinExistence type="predicted"/>
<gene>
    <name evidence="1" type="primary">GYP5_2</name>
    <name evidence="1" type="ORF">IWW38_005708</name>
</gene>
<sequence>AAAPAQEEEEEEAKSSGLGRSISLRYGGNSATIDERRRPSVTSSSAIQKSANRRSIMLTSFVPPVGMSGGPNSSSSTRSSNDSHKSGTEPIAPVAEIRLRPPVEAAAAAAAAAAAQPLPAKLALPRISESGNGPPAWVLEVQQRTQEIEEKEEEEEEEDLPLTEIDLSPANKPTAYVAPTRANTSIYRSLSASLGIGQQPKPDSGERQRSTSQTSTAAVTSPSPPSGGGLFAAVTSFFGSRTSTQASAAESAQLSAMARLSSSNEKPRLAFPGMRPSHSESPPAEATTDDESLQLLQQLEAQNAQILGDNKARVFAEPVDQKQKQPPVAEDESADWDFWGQLISDYEGVSRASPRKLARAVHAGIPAPIRGTVWQLMSGSRAESAVVGAVFRRLQQQSDDEMSAEQRAHEKLIRQDVART</sequence>
<keyword evidence="2" id="KW-1185">Reference proteome</keyword>
<name>A0ACC1LUR4_9FUNG</name>
<comment type="caution">
    <text evidence="1">The sequence shown here is derived from an EMBL/GenBank/DDBJ whole genome shotgun (WGS) entry which is preliminary data.</text>
</comment>
<dbReference type="Proteomes" id="UP001139981">
    <property type="component" value="Unassembled WGS sequence"/>
</dbReference>
<organism evidence="1 2">
    <name type="scientific">Coemansia aciculifera</name>
    <dbReference type="NCBI Taxonomy" id="417176"/>
    <lineage>
        <taxon>Eukaryota</taxon>
        <taxon>Fungi</taxon>
        <taxon>Fungi incertae sedis</taxon>
        <taxon>Zoopagomycota</taxon>
        <taxon>Kickxellomycotina</taxon>
        <taxon>Kickxellomycetes</taxon>
        <taxon>Kickxellales</taxon>
        <taxon>Kickxellaceae</taxon>
        <taxon>Coemansia</taxon>
    </lineage>
</organism>